<dbReference type="AlphaFoldDB" id="A0A2N0RAM7"/>
<dbReference type="EMBL" id="LLXH01001160">
    <property type="protein sequence ID" value="PKC60342.1"/>
    <property type="molecule type" value="Genomic_DNA"/>
</dbReference>
<protein>
    <submittedName>
        <fullName evidence="2">Uncharacterized protein</fullName>
    </submittedName>
</protein>
<reference evidence="2 3" key="2">
    <citation type="submission" date="2017-10" db="EMBL/GenBank/DDBJ databases">
        <title>Genome analyses suggest a sexual origin of heterokaryosis in a supposedly ancient asexual fungus.</title>
        <authorList>
            <person name="Corradi N."/>
            <person name="Sedzielewska K."/>
            <person name="Noel J."/>
            <person name="Charron P."/>
            <person name="Farinelli L."/>
            <person name="Marton T."/>
            <person name="Kruger M."/>
            <person name="Pelin A."/>
            <person name="Brachmann A."/>
            <person name="Corradi N."/>
        </authorList>
    </citation>
    <scope>NUCLEOTIDE SEQUENCE [LARGE SCALE GENOMIC DNA]</scope>
    <source>
        <strain evidence="2 3">A1</strain>
    </source>
</reference>
<keyword evidence="1" id="KW-0472">Membrane</keyword>
<reference evidence="2 3" key="1">
    <citation type="submission" date="2017-10" db="EMBL/GenBank/DDBJ databases">
        <title>Extensive intraspecific genome diversity in a model arbuscular mycorrhizal fungus.</title>
        <authorList>
            <person name="Chen E.C.H."/>
            <person name="Morin E."/>
            <person name="Baudet D."/>
            <person name="Noel J."/>
            <person name="Ndikumana S."/>
            <person name="Charron P."/>
            <person name="St-Onge C."/>
            <person name="Giorgi J."/>
            <person name="Grigoriev I.V."/>
            <person name="Roux C."/>
            <person name="Martin F.M."/>
            <person name="Corradi N."/>
        </authorList>
    </citation>
    <scope>NUCLEOTIDE SEQUENCE [LARGE SCALE GENOMIC DNA]</scope>
    <source>
        <strain evidence="2 3">A1</strain>
    </source>
</reference>
<feature type="transmembrane region" description="Helical" evidence="1">
    <location>
        <begin position="29"/>
        <end position="47"/>
    </location>
</feature>
<gene>
    <name evidence="2" type="ORF">RhiirA1_21715</name>
</gene>
<evidence type="ECO:0000313" key="2">
    <source>
        <dbReference type="EMBL" id="PKC60342.1"/>
    </source>
</evidence>
<dbReference type="VEuPathDB" id="FungiDB:RhiirA1_21715"/>
<keyword evidence="1" id="KW-1133">Transmembrane helix</keyword>
<accession>A0A2N0RAM7</accession>
<comment type="caution">
    <text evidence="2">The sequence shown here is derived from an EMBL/GenBank/DDBJ whole genome shotgun (WGS) entry which is preliminary data.</text>
</comment>
<name>A0A2N0RAM7_9GLOM</name>
<keyword evidence="1" id="KW-0812">Transmembrane</keyword>
<evidence type="ECO:0000256" key="1">
    <source>
        <dbReference type="SAM" id="Phobius"/>
    </source>
</evidence>
<sequence>MIFNCLLIIFFNKKLHHVYNPIWRDLSKIIHVFLIFIFGFVFVNIIFEIRENVFLFYIRGAWSMMLLLIVILLRYSLLRNSNVQMLVFSVIYMKAILFFD</sequence>
<evidence type="ECO:0000313" key="3">
    <source>
        <dbReference type="Proteomes" id="UP000232688"/>
    </source>
</evidence>
<proteinExistence type="predicted"/>
<organism evidence="2 3">
    <name type="scientific">Rhizophagus irregularis</name>
    <dbReference type="NCBI Taxonomy" id="588596"/>
    <lineage>
        <taxon>Eukaryota</taxon>
        <taxon>Fungi</taxon>
        <taxon>Fungi incertae sedis</taxon>
        <taxon>Mucoromycota</taxon>
        <taxon>Glomeromycotina</taxon>
        <taxon>Glomeromycetes</taxon>
        <taxon>Glomerales</taxon>
        <taxon>Glomeraceae</taxon>
        <taxon>Rhizophagus</taxon>
    </lineage>
</organism>
<dbReference type="Proteomes" id="UP000232688">
    <property type="component" value="Unassembled WGS sequence"/>
</dbReference>
<feature type="transmembrane region" description="Helical" evidence="1">
    <location>
        <begin position="54"/>
        <end position="77"/>
    </location>
</feature>